<sequence length="88" mass="9845">MRDTELFQLALGLTSPWHVESCKFDLDKHRLDVKIDFPRGSVFACPSCGKEGCGAYDTEQQGAVLSTNYQGIRIPLTEKFWFLAISCG</sequence>
<organism evidence="1">
    <name type="scientific">uncultured Desulfobacterium sp</name>
    <dbReference type="NCBI Taxonomy" id="201089"/>
    <lineage>
        <taxon>Bacteria</taxon>
        <taxon>Pseudomonadati</taxon>
        <taxon>Thermodesulfobacteriota</taxon>
        <taxon>Desulfobacteria</taxon>
        <taxon>Desulfobacterales</taxon>
        <taxon>Desulfobacteriaceae</taxon>
        <taxon>Desulfobacterium</taxon>
        <taxon>environmental samples</taxon>
    </lineage>
</organism>
<name>E1YAP7_9BACT</name>
<protein>
    <recommendedName>
        <fullName evidence="2">Transposase IS204/IS1001/IS1096/IS1165 zinc-finger domain-containing protein</fullName>
    </recommendedName>
</protein>
<evidence type="ECO:0000313" key="1">
    <source>
        <dbReference type="EMBL" id="CBX27641.1"/>
    </source>
</evidence>
<evidence type="ECO:0008006" key="2">
    <source>
        <dbReference type="Google" id="ProtNLM"/>
    </source>
</evidence>
<reference evidence="1" key="1">
    <citation type="journal article" date="2011" name="Environ. Microbiol.">
        <title>Genomic insights into the metabolic potential of the polycyclic aromatic hydrocarbon degrading sulfate-reducing Deltaproteobacterium N47.</title>
        <authorList>
            <person name="Bergmann F."/>
            <person name="Selesi D."/>
            <person name="Weinmaier T."/>
            <person name="Tischler P."/>
            <person name="Rattei T."/>
            <person name="Meckenstock R.U."/>
        </authorList>
    </citation>
    <scope>NUCLEOTIDE SEQUENCE</scope>
</reference>
<gene>
    <name evidence="1" type="ORF">N47_H24630</name>
</gene>
<proteinExistence type="predicted"/>
<accession>E1YAP7</accession>
<dbReference type="EMBL" id="FR695866">
    <property type="protein sequence ID" value="CBX27641.1"/>
    <property type="molecule type" value="Genomic_DNA"/>
</dbReference>
<dbReference type="AlphaFoldDB" id="E1YAP7"/>